<evidence type="ECO:0000259" key="10">
    <source>
        <dbReference type="Pfam" id="PF04290"/>
    </source>
</evidence>
<comment type="similarity">
    <text evidence="8">Belongs to the TRAP transporter small permease family.</text>
</comment>
<dbReference type="GO" id="GO:0005886">
    <property type="term" value="C:plasma membrane"/>
    <property type="evidence" value="ECO:0007669"/>
    <property type="project" value="UniProtKB-SubCell"/>
</dbReference>
<feature type="domain" description="Tripartite ATP-independent periplasmic transporters DctQ component" evidence="10">
    <location>
        <begin position="23"/>
        <end position="153"/>
    </location>
</feature>
<accession>A0A7X5HVP7</accession>
<evidence type="ECO:0000256" key="1">
    <source>
        <dbReference type="ARBA" id="ARBA00004429"/>
    </source>
</evidence>
<keyword evidence="6 9" id="KW-1133">Transmembrane helix</keyword>
<dbReference type="PANTHER" id="PTHR35011">
    <property type="entry name" value="2,3-DIKETO-L-GULONATE TRAP TRANSPORTER SMALL PERMEASE PROTEIN YIAM"/>
    <property type="match status" value="1"/>
</dbReference>
<gene>
    <name evidence="11" type="ORF">GXN74_07130</name>
</gene>
<evidence type="ECO:0000256" key="6">
    <source>
        <dbReference type="ARBA" id="ARBA00022989"/>
    </source>
</evidence>
<feature type="transmembrane region" description="Helical" evidence="9">
    <location>
        <begin position="128"/>
        <end position="149"/>
    </location>
</feature>
<dbReference type="GO" id="GO:0022857">
    <property type="term" value="F:transmembrane transporter activity"/>
    <property type="evidence" value="ECO:0007669"/>
    <property type="project" value="TreeGrafter"/>
</dbReference>
<comment type="caution">
    <text evidence="11">The sequence shown here is derived from an EMBL/GenBank/DDBJ whole genome shotgun (WGS) entry which is preliminary data.</text>
</comment>
<feature type="transmembrane region" description="Helical" evidence="9">
    <location>
        <begin position="47"/>
        <end position="65"/>
    </location>
</feature>
<comment type="subcellular location">
    <subcellularLocation>
        <location evidence="1">Cell inner membrane</location>
        <topology evidence="1">Multi-pass membrane protein</topology>
    </subcellularLocation>
</comment>
<dbReference type="InterPro" id="IPR007387">
    <property type="entry name" value="TRAP_DctQ"/>
</dbReference>
<dbReference type="AlphaFoldDB" id="A0A7X5HVP7"/>
<sequence>MKTMKIFLNRLLSYLVSLLFLTMTFLVLWQVFTRYVLGNPSMFTEELVLIILVWTAYLGAAYAFGKREHMSLVFLKERMTGTRRKIVMVVIDASIIAFSLLILIYGGYMISESVFAVKTPILGFSRGMIYIATTVSGVIITLLQVINIVEDIQEEEEAEVKG</sequence>
<reference evidence="11 12" key="1">
    <citation type="submission" date="2020-01" db="EMBL/GenBank/DDBJ databases">
        <title>Anaeroalcalibacter tamaniensis gen. nov., sp. nov., moderately halophilic strictly anaerobic fermenter bacterium from mud volcano of Taman peninsula.</title>
        <authorList>
            <person name="Frolova A."/>
            <person name="Merkel A.Y."/>
            <person name="Slobodkin A.I."/>
        </authorList>
    </citation>
    <scope>NUCLEOTIDE SEQUENCE [LARGE SCALE GENOMIC DNA]</scope>
    <source>
        <strain evidence="11 12">F-3ap</strain>
    </source>
</reference>
<name>A0A7X5HVP7_9FIRM</name>
<evidence type="ECO:0000256" key="9">
    <source>
        <dbReference type="SAM" id="Phobius"/>
    </source>
</evidence>
<dbReference type="PANTHER" id="PTHR35011:SF2">
    <property type="entry name" value="2,3-DIKETO-L-GULONATE TRAP TRANSPORTER SMALL PERMEASE PROTEIN YIAM"/>
    <property type="match status" value="1"/>
</dbReference>
<keyword evidence="7 9" id="KW-0472">Membrane</keyword>
<dbReference type="EMBL" id="JAAEEH010000016">
    <property type="protein sequence ID" value="NDL67515.1"/>
    <property type="molecule type" value="Genomic_DNA"/>
</dbReference>
<evidence type="ECO:0000256" key="7">
    <source>
        <dbReference type="ARBA" id="ARBA00023136"/>
    </source>
</evidence>
<keyword evidence="3" id="KW-1003">Cell membrane</keyword>
<keyword evidence="12" id="KW-1185">Reference proteome</keyword>
<dbReference type="Pfam" id="PF04290">
    <property type="entry name" value="DctQ"/>
    <property type="match status" value="1"/>
</dbReference>
<evidence type="ECO:0000256" key="5">
    <source>
        <dbReference type="ARBA" id="ARBA00022692"/>
    </source>
</evidence>
<evidence type="ECO:0000313" key="11">
    <source>
        <dbReference type="EMBL" id="NDL67515.1"/>
    </source>
</evidence>
<feature type="transmembrane region" description="Helical" evidence="9">
    <location>
        <begin position="86"/>
        <end position="108"/>
    </location>
</feature>
<keyword evidence="5 9" id="KW-0812">Transmembrane</keyword>
<dbReference type="Proteomes" id="UP000461585">
    <property type="component" value="Unassembled WGS sequence"/>
</dbReference>
<evidence type="ECO:0000256" key="8">
    <source>
        <dbReference type="ARBA" id="ARBA00038436"/>
    </source>
</evidence>
<keyword evidence="4" id="KW-0997">Cell inner membrane</keyword>
<protein>
    <submittedName>
        <fullName evidence="11">TRAP transporter small permease</fullName>
    </submittedName>
</protein>
<organism evidence="11 12">
    <name type="scientific">Anaerotalea alkaliphila</name>
    <dbReference type="NCBI Taxonomy" id="2662126"/>
    <lineage>
        <taxon>Bacteria</taxon>
        <taxon>Bacillati</taxon>
        <taxon>Bacillota</taxon>
        <taxon>Clostridia</taxon>
        <taxon>Eubacteriales</taxon>
        <taxon>Anaerotalea</taxon>
    </lineage>
</organism>
<dbReference type="GO" id="GO:0015740">
    <property type="term" value="P:C4-dicarboxylate transport"/>
    <property type="evidence" value="ECO:0007669"/>
    <property type="project" value="TreeGrafter"/>
</dbReference>
<evidence type="ECO:0000256" key="4">
    <source>
        <dbReference type="ARBA" id="ARBA00022519"/>
    </source>
</evidence>
<evidence type="ECO:0000313" key="12">
    <source>
        <dbReference type="Proteomes" id="UP000461585"/>
    </source>
</evidence>
<keyword evidence="2" id="KW-0813">Transport</keyword>
<evidence type="ECO:0000256" key="2">
    <source>
        <dbReference type="ARBA" id="ARBA00022448"/>
    </source>
</evidence>
<proteinExistence type="inferred from homology"/>
<feature type="transmembrane region" description="Helical" evidence="9">
    <location>
        <begin position="12"/>
        <end position="32"/>
    </location>
</feature>
<dbReference type="InterPro" id="IPR055348">
    <property type="entry name" value="DctQ"/>
</dbReference>
<evidence type="ECO:0000256" key="3">
    <source>
        <dbReference type="ARBA" id="ARBA00022475"/>
    </source>
</evidence>